<dbReference type="OrthoDB" id="201362at2759"/>
<protein>
    <recommendedName>
        <fullName evidence="2">Succinate dehydrogenase assembly factor 4, mitochondrial</fullName>
    </recommendedName>
</protein>
<evidence type="ECO:0000256" key="1">
    <source>
        <dbReference type="ARBA" id="ARBA00005701"/>
    </source>
</evidence>
<dbReference type="PANTHER" id="PTHR28524:SF3">
    <property type="entry name" value="SUCCINATE DEHYDROGENASE ASSEMBLY FACTOR 4, MITOCHONDRIAL"/>
    <property type="match status" value="1"/>
</dbReference>
<dbReference type="InterPro" id="IPR012875">
    <property type="entry name" value="SDHF4"/>
</dbReference>
<dbReference type="GO" id="GO:0005739">
    <property type="term" value="C:mitochondrion"/>
    <property type="evidence" value="ECO:0007669"/>
    <property type="project" value="TreeGrafter"/>
</dbReference>
<dbReference type="PANTHER" id="PTHR28524">
    <property type="entry name" value="SUCCINATE DEHYDROGENASE ASSEMBLY FACTOR 4, MITOCHONDRIAL"/>
    <property type="match status" value="1"/>
</dbReference>
<evidence type="ECO:0000313" key="5">
    <source>
        <dbReference type="Proteomes" id="UP000310189"/>
    </source>
</evidence>
<sequence length="107" mass="12190">MLRAARTYKPAATATAKHIRLSSSYNKPSPPPLPPKEQREFEQLQKNAQVITNEDADNDMHKDAVREARRIEFEGDVNPETGEVGGPKREPLRWQPEWTYGGRATDF</sequence>
<name>A0A4T0FU99_9BASI</name>
<proteinExistence type="inferred from homology"/>
<comment type="similarity">
    <text evidence="1">Belongs to the SDHAF4 family.</text>
</comment>
<evidence type="ECO:0000313" key="4">
    <source>
        <dbReference type="EMBL" id="TIA92141.1"/>
    </source>
</evidence>
<gene>
    <name evidence="4" type="ORF">E3P99_00749</name>
</gene>
<dbReference type="EMBL" id="SPNW01000008">
    <property type="protein sequence ID" value="TIA92141.1"/>
    <property type="molecule type" value="Genomic_DNA"/>
</dbReference>
<keyword evidence="5" id="KW-1185">Reference proteome</keyword>
<organism evidence="4 5">
    <name type="scientific">Wallemia hederae</name>
    <dbReference type="NCBI Taxonomy" id="1540922"/>
    <lineage>
        <taxon>Eukaryota</taxon>
        <taxon>Fungi</taxon>
        <taxon>Dikarya</taxon>
        <taxon>Basidiomycota</taxon>
        <taxon>Wallemiomycotina</taxon>
        <taxon>Wallemiomycetes</taxon>
        <taxon>Wallemiales</taxon>
        <taxon>Wallemiaceae</taxon>
        <taxon>Wallemia</taxon>
    </lineage>
</organism>
<accession>A0A4T0FU99</accession>
<evidence type="ECO:0000256" key="2">
    <source>
        <dbReference type="ARBA" id="ARBA00022170"/>
    </source>
</evidence>
<dbReference type="Proteomes" id="UP000310189">
    <property type="component" value="Unassembled WGS sequence"/>
</dbReference>
<feature type="region of interest" description="Disordered" evidence="3">
    <location>
        <begin position="1"/>
        <end position="39"/>
    </location>
</feature>
<dbReference type="AlphaFoldDB" id="A0A4T0FU99"/>
<evidence type="ECO:0000256" key="3">
    <source>
        <dbReference type="SAM" id="MobiDB-lite"/>
    </source>
</evidence>
<dbReference type="Pfam" id="PF07896">
    <property type="entry name" value="DUF1674"/>
    <property type="match status" value="1"/>
</dbReference>
<feature type="region of interest" description="Disordered" evidence="3">
    <location>
        <begin position="70"/>
        <end position="107"/>
    </location>
</feature>
<dbReference type="GO" id="GO:0034553">
    <property type="term" value="P:mitochondrial respiratory chain complex II assembly"/>
    <property type="evidence" value="ECO:0007669"/>
    <property type="project" value="TreeGrafter"/>
</dbReference>
<comment type="caution">
    <text evidence="4">The sequence shown here is derived from an EMBL/GenBank/DDBJ whole genome shotgun (WGS) entry which is preliminary data.</text>
</comment>
<reference evidence="4 5" key="1">
    <citation type="submission" date="2019-03" db="EMBL/GenBank/DDBJ databases">
        <title>Sequencing 23 genomes of Wallemia ichthyophaga.</title>
        <authorList>
            <person name="Gostincar C."/>
        </authorList>
    </citation>
    <scope>NUCLEOTIDE SEQUENCE [LARGE SCALE GENOMIC DNA]</scope>
    <source>
        <strain evidence="4 5">EXF-5753</strain>
    </source>
</reference>